<dbReference type="InterPro" id="IPR006127">
    <property type="entry name" value="ZnuA-like"/>
</dbReference>
<dbReference type="GO" id="GO:0046872">
    <property type="term" value="F:metal ion binding"/>
    <property type="evidence" value="ECO:0007669"/>
    <property type="project" value="InterPro"/>
</dbReference>
<evidence type="ECO:0000256" key="1">
    <source>
        <dbReference type="ARBA" id="ARBA00011028"/>
    </source>
</evidence>
<dbReference type="AlphaFoldDB" id="A0A4P7W2S5"/>
<dbReference type="RefSeq" id="WP_123615147.1">
    <property type="nucleotide sequence ID" value="NZ_CAXHQF010000025.1"/>
</dbReference>
<keyword evidence="3 4" id="KW-0732">Signal</keyword>
<dbReference type="GO" id="GO:0030001">
    <property type="term" value="P:metal ion transport"/>
    <property type="evidence" value="ECO:0007669"/>
    <property type="project" value="InterPro"/>
</dbReference>
<feature type="signal peptide" evidence="4">
    <location>
        <begin position="1"/>
        <end position="29"/>
    </location>
</feature>
<dbReference type="InterPro" id="IPR050492">
    <property type="entry name" value="Bact_metal-bind_prot9"/>
</dbReference>
<dbReference type="PANTHER" id="PTHR42953:SF3">
    <property type="entry name" value="HIGH-AFFINITY ZINC UPTAKE SYSTEM PROTEIN ZNUA"/>
    <property type="match status" value="1"/>
</dbReference>
<dbReference type="Proteomes" id="UP000297149">
    <property type="component" value="Chromosome"/>
</dbReference>
<sequence length="297" mass="32895">MKSNNIFFPPIIVSLAAWLGLLVACTATTHDTPIVTVSIEPQKYILEQITGNRVEIRTLIANGANPETFDPSVNHIINLTKSIGFLRMGNIGFEAAILDKVHSENPDLPIFNTSLGVMPVTGTHSHGGITHDVIDPHTWTSVKNVKIISKNMLIAMTEIDPSNADYYRSNYDRFAARLDSLDNELTIRLAPHKGEAFMVWHPSLSYFARDYGLEQITAGNADNKEVAMGTLKETIDHASEHKARIFFYQKDLDSRQAEALSSQLGLTKVNINPLSYEWEKEMTAIADAIAATDTIAE</sequence>
<dbReference type="EMBL" id="CP039396">
    <property type="protein sequence ID" value="QCD42269.1"/>
    <property type="molecule type" value="Genomic_DNA"/>
</dbReference>
<keyword evidence="6" id="KW-1185">Reference proteome</keyword>
<dbReference type="Gene3D" id="3.40.50.1980">
    <property type="entry name" value="Nitrogenase molybdenum iron protein domain"/>
    <property type="match status" value="2"/>
</dbReference>
<dbReference type="KEGG" id="ddb:E7747_08240"/>
<dbReference type="Pfam" id="PF01297">
    <property type="entry name" value="ZnuA"/>
    <property type="match status" value="1"/>
</dbReference>
<accession>A0A4P7W2S5</accession>
<dbReference type="PANTHER" id="PTHR42953">
    <property type="entry name" value="HIGH-AFFINITY ZINC UPTAKE SYSTEM PROTEIN ZNUA-RELATED"/>
    <property type="match status" value="1"/>
</dbReference>
<evidence type="ECO:0000313" key="6">
    <source>
        <dbReference type="Proteomes" id="UP000297149"/>
    </source>
</evidence>
<gene>
    <name evidence="5" type="ORF">E7747_08240</name>
</gene>
<evidence type="ECO:0000256" key="3">
    <source>
        <dbReference type="ARBA" id="ARBA00022729"/>
    </source>
</evidence>
<reference evidence="6" key="1">
    <citation type="submission" date="2019-02" db="EMBL/GenBank/DDBJ databases">
        <title>Isolation and identification of novel species under the genus Muribaculum.</title>
        <authorList>
            <person name="Miyake S."/>
            <person name="Ding Y."/>
            <person name="Low A."/>
            <person name="Soh M."/>
            <person name="Seedorf H."/>
        </authorList>
    </citation>
    <scope>NUCLEOTIDE SEQUENCE [LARGE SCALE GENOMIC DNA]</scope>
    <source>
        <strain evidence="6">H5</strain>
    </source>
</reference>
<organism evidence="5 6">
    <name type="scientific">Duncaniella dubosii</name>
    <dbReference type="NCBI Taxonomy" id="2518971"/>
    <lineage>
        <taxon>Bacteria</taxon>
        <taxon>Pseudomonadati</taxon>
        <taxon>Bacteroidota</taxon>
        <taxon>Bacteroidia</taxon>
        <taxon>Bacteroidales</taxon>
        <taxon>Muribaculaceae</taxon>
        <taxon>Duncaniella</taxon>
    </lineage>
</organism>
<evidence type="ECO:0000313" key="5">
    <source>
        <dbReference type="EMBL" id="QCD42269.1"/>
    </source>
</evidence>
<evidence type="ECO:0000256" key="4">
    <source>
        <dbReference type="SAM" id="SignalP"/>
    </source>
</evidence>
<evidence type="ECO:0000256" key="2">
    <source>
        <dbReference type="ARBA" id="ARBA00022448"/>
    </source>
</evidence>
<feature type="chain" id="PRO_5020564528" evidence="4">
    <location>
        <begin position="30"/>
        <end position="297"/>
    </location>
</feature>
<name>A0A4P7W2S5_9BACT</name>
<dbReference type="SUPFAM" id="SSF53807">
    <property type="entry name" value="Helical backbone' metal receptor"/>
    <property type="match status" value="1"/>
</dbReference>
<comment type="similarity">
    <text evidence="1">Belongs to the bacterial solute-binding protein 9 family.</text>
</comment>
<dbReference type="PROSITE" id="PS51257">
    <property type="entry name" value="PROKAR_LIPOPROTEIN"/>
    <property type="match status" value="1"/>
</dbReference>
<protein>
    <submittedName>
        <fullName evidence="5">Zinc ABC transporter substrate-binding protein</fullName>
    </submittedName>
</protein>
<keyword evidence="2" id="KW-0813">Transport</keyword>
<proteinExistence type="inferred from homology"/>